<keyword evidence="4" id="KW-1185">Reference proteome</keyword>
<evidence type="ECO:0000256" key="1">
    <source>
        <dbReference type="SAM" id="MobiDB-lite"/>
    </source>
</evidence>
<feature type="compositionally biased region" description="Low complexity" evidence="1">
    <location>
        <begin position="182"/>
        <end position="199"/>
    </location>
</feature>
<dbReference type="Proteomes" id="UP001500752">
    <property type="component" value="Unassembled WGS sequence"/>
</dbReference>
<evidence type="ECO:0008006" key="5">
    <source>
        <dbReference type="Google" id="ProtNLM"/>
    </source>
</evidence>
<gene>
    <name evidence="3" type="ORF">GCM10023081_28560</name>
</gene>
<organism evidence="3 4">
    <name type="scientific">Arthrobacter ginkgonis</name>
    <dbReference type="NCBI Taxonomy" id="1630594"/>
    <lineage>
        <taxon>Bacteria</taxon>
        <taxon>Bacillati</taxon>
        <taxon>Actinomycetota</taxon>
        <taxon>Actinomycetes</taxon>
        <taxon>Micrococcales</taxon>
        <taxon>Micrococcaceae</taxon>
        <taxon>Arthrobacter</taxon>
    </lineage>
</organism>
<dbReference type="Pfam" id="PF11298">
    <property type="entry name" value="DUF3099"/>
    <property type="match status" value="1"/>
</dbReference>
<feature type="compositionally biased region" description="Low complexity" evidence="1">
    <location>
        <begin position="137"/>
        <end position="161"/>
    </location>
</feature>
<name>A0ABP7CH56_9MICC</name>
<feature type="transmembrane region" description="Helical" evidence="2">
    <location>
        <begin position="62"/>
        <end position="83"/>
    </location>
</feature>
<feature type="compositionally biased region" description="Acidic residues" evidence="1">
    <location>
        <begin position="168"/>
        <end position="179"/>
    </location>
</feature>
<dbReference type="EMBL" id="BAABEO010000019">
    <property type="protein sequence ID" value="GAA3689387.1"/>
    <property type="molecule type" value="Genomic_DNA"/>
</dbReference>
<sequence length="199" mass="20028">MTQPAHSDRHRGTHGQPVHSITDADEARSAEQHSRIVKYTVSMSVRLACFIAAFFTSGWVQWTLLAGAVVLPYFAVIIANGGADRSKKVHSDALLDAPPRWALGPAPAGASGSGSADSGTADSGDWDSGVWSGGGDASASTAEPDAGASTDGSGTAGNGTTPVLLEGELVEDTQPDDGQADPPGSSGTTGPSSTAQGRP</sequence>
<evidence type="ECO:0000313" key="4">
    <source>
        <dbReference type="Proteomes" id="UP001500752"/>
    </source>
</evidence>
<evidence type="ECO:0000256" key="2">
    <source>
        <dbReference type="SAM" id="Phobius"/>
    </source>
</evidence>
<dbReference type="RefSeq" id="WP_345151709.1">
    <property type="nucleotide sequence ID" value="NZ_BAABEO010000019.1"/>
</dbReference>
<reference evidence="4" key="1">
    <citation type="journal article" date="2019" name="Int. J. Syst. Evol. Microbiol.">
        <title>The Global Catalogue of Microorganisms (GCM) 10K type strain sequencing project: providing services to taxonomists for standard genome sequencing and annotation.</title>
        <authorList>
            <consortium name="The Broad Institute Genomics Platform"/>
            <consortium name="The Broad Institute Genome Sequencing Center for Infectious Disease"/>
            <person name="Wu L."/>
            <person name="Ma J."/>
        </authorList>
    </citation>
    <scope>NUCLEOTIDE SEQUENCE [LARGE SCALE GENOMIC DNA]</scope>
    <source>
        <strain evidence="4">JCM 30742</strain>
    </source>
</reference>
<feature type="region of interest" description="Disordered" evidence="1">
    <location>
        <begin position="1"/>
        <end position="29"/>
    </location>
</feature>
<feature type="region of interest" description="Disordered" evidence="1">
    <location>
        <begin position="97"/>
        <end position="199"/>
    </location>
</feature>
<accession>A0ABP7CH56</accession>
<keyword evidence="2" id="KW-0812">Transmembrane</keyword>
<dbReference type="InterPro" id="IPR021449">
    <property type="entry name" value="DUF3099"/>
</dbReference>
<proteinExistence type="predicted"/>
<evidence type="ECO:0000313" key="3">
    <source>
        <dbReference type="EMBL" id="GAA3689387.1"/>
    </source>
</evidence>
<keyword evidence="2" id="KW-0472">Membrane</keyword>
<keyword evidence="2" id="KW-1133">Transmembrane helix</keyword>
<feature type="compositionally biased region" description="Low complexity" evidence="1">
    <location>
        <begin position="108"/>
        <end position="130"/>
    </location>
</feature>
<protein>
    <recommendedName>
        <fullName evidence="5">DUF3099 domain-containing protein</fullName>
    </recommendedName>
</protein>
<comment type="caution">
    <text evidence="3">The sequence shown here is derived from an EMBL/GenBank/DDBJ whole genome shotgun (WGS) entry which is preliminary data.</text>
</comment>
<feature type="transmembrane region" description="Helical" evidence="2">
    <location>
        <begin position="36"/>
        <end position="56"/>
    </location>
</feature>